<dbReference type="Pfam" id="PF13417">
    <property type="entry name" value="GST_N_3"/>
    <property type="match status" value="1"/>
</dbReference>
<dbReference type="InterPro" id="IPR004045">
    <property type="entry name" value="Glutathione_S-Trfase_N"/>
</dbReference>
<name>A0A0M7AQG1_9HYPH</name>
<dbReference type="RefSeq" id="WP_055117506.1">
    <property type="nucleotide sequence ID" value="NZ_CXWA01000004.1"/>
</dbReference>
<dbReference type="EMBL" id="CXWC01000013">
    <property type="protein sequence ID" value="CTQ76971.1"/>
    <property type="molecule type" value="Genomic_DNA"/>
</dbReference>
<dbReference type="SFLD" id="SFLDG00358">
    <property type="entry name" value="Main_(cytGST)"/>
    <property type="match status" value="1"/>
</dbReference>
<dbReference type="SUPFAM" id="SSF47616">
    <property type="entry name" value="GST C-terminal domain-like"/>
    <property type="match status" value="1"/>
</dbReference>
<dbReference type="InterPro" id="IPR040079">
    <property type="entry name" value="Glutathione_S-Trfase"/>
</dbReference>
<evidence type="ECO:0000259" key="2">
    <source>
        <dbReference type="PROSITE" id="PS50405"/>
    </source>
</evidence>
<gene>
    <name evidence="3" type="primary">pcpC</name>
    <name evidence="3" type="ORF">LA5096_04955</name>
</gene>
<dbReference type="Pfam" id="PF13410">
    <property type="entry name" value="GST_C_2"/>
    <property type="match status" value="1"/>
</dbReference>
<dbReference type="InterPro" id="IPR036249">
    <property type="entry name" value="Thioredoxin-like_sf"/>
</dbReference>
<keyword evidence="4" id="KW-1185">Reference proteome</keyword>
<dbReference type="PANTHER" id="PTHR44051">
    <property type="entry name" value="GLUTATHIONE S-TRANSFERASE-RELATED"/>
    <property type="match status" value="1"/>
</dbReference>
<dbReference type="STRING" id="311410.LA5095_03673"/>
<dbReference type="PANTHER" id="PTHR44051:SF8">
    <property type="entry name" value="GLUTATHIONE S-TRANSFERASE GSTA"/>
    <property type="match status" value="1"/>
</dbReference>
<dbReference type="GO" id="GO:0016740">
    <property type="term" value="F:transferase activity"/>
    <property type="evidence" value="ECO:0007669"/>
    <property type="project" value="UniProtKB-KW"/>
</dbReference>
<keyword evidence="3" id="KW-0808">Transferase</keyword>
<feature type="domain" description="GST N-terminal" evidence="1">
    <location>
        <begin position="15"/>
        <end position="96"/>
    </location>
</feature>
<organism evidence="3 4">
    <name type="scientific">Roseibium album</name>
    <dbReference type="NCBI Taxonomy" id="311410"/>
    <lineage>
        <taxon>Bacteria</taxon>
        <taxon>Pseudomonadati</taxon>
        <taxon>Pseudomonadota</taxon>
        <taxon>Alphaproteobacteria</taxon>
        <taxon>Hyphomicrobiales</taxon>
        <taxon>Stappiaceae</taxon>
        <taxon>Roseibium</taxon>
    </lineage>
</organism>
<evidence type="ECO:0000313" key="4">
    <source>
        <dbReference type="Proteomes" id="UP000049983"/>
    </source>
</evidence>
<dbReference type="PROSITE" id="PS50405">
    <property type="entry name" value="GST_CTER"/>
    <property type="match status" value="1"/>
</dbReference>
<dbReference type="EC" id="2.5.1.-" evidence="3"/>
<sequence>MPEIEPKERYLKDLEGLHLWHAPMSSCSQRVRIVLAETGKDYTSHLIDLAGDEHASPEYQAIHPKGLVPAFVDDGRLFIESVDIIQRIAQPGSDLANSTSQDLLQLADKAQVDLKLLTFEFLFKGVERSSKESFDAFQENHQNEWLKQFRRDYKAGFETSRIDAAVTRTDEAFRILDDRLSDGRPFLAGDTFSLADVAWMPNVHRFSLMDWPFERVPNLQSWFRRVAGRPSYKKALLDWQNEKVAGAFAEYTGERRINGTDIRAFGSLSG</sequence>
<dbReference type="GeneID" id="97672228"/>
<dbReference type="Proteomes" id="UP000049983">
    <property type="component" value="Unassembled WGS sequence"/>
</dbReference>
<accession>A0A0M7AQG1</accession>
<reference evidence="4" key="1">
    <citation type="submission" date="2015-07" db="EMBL/GenBank/DDBJ databases">
        <authorList>
            <person name="Rodrigo-Torres Lidia"/>
            <person name="Arahal R.David."/>
        </authorList>
    </citation>
    <scope>NUCLEOTIDE SEQUENCE [LARGE SCALE GENOMIC DNA]</scope>
    <source>
        <strain evidence="4">CECT 5096</strain>
    </source>
</reference>
<dbReference type="SFLD" id="SFLDS00019">
    <property type="entry name" value="Glutathione_Transferase_(cytos"/>
    <property type="match status" value="1"/>
</dbReference>
<dbReference type="Gene3D" id="3.40.30.10">
    <property type="entry name" value="Glutaredoxin"/>
    <property type="match status" value="1"/>
</dbReference>
<feature type="domain" description="GST C-terminal" evidence="2">
    <location>
        <begin position="105"/>
        <end position="247"/>
    </location>
</feature>
<evidence type="ECO:0000313" key="3">
    <source>
        <dbReference type="EMBL" id="CTQ76971.1"/>
    </source>
</evidence>
<dbReference type="SUPFAM" id="SSF52833">
    <property type="entry name" value="Thioredoxin-like"/>
    <property type="match status" value="1"/>
</dbReference>
<dbReference type="InterPro" id="IPR036282">
    <property type="entry name" value="Glutathione-S-Trfase_C_sf"/>
</dbReference>
<proteinExistence type="predicted"/>
<dbReference type="AlphaFoldDB" id="A0A0M7AQG1"/>
<dbReference type="Gene3D" id="1.20.1050.10">
    <property type="match status" value="1"/>
</dbReference>
<dbReference type="PROSITE" id="PS50404">
    <property type="entry name" value="GST_NTER"/>
    <property type="match status" value="1"/>
</dbReference>
<protein>
    <submittedName>
        <fullName evidence="3">Tetrachloro-P-hydroquinone reductive dehalogenase</fullName>
        <ecNumber evidence="3">2.5.1.-</ecNumber>
    </submittedName>
</protein>
<dbReference type="InterPro" id="IPR010987">
    <property type="entry name" value="Glutathione-S-Trfase_C-like"/>
</dbReference>
<evidence type="ECO:0000259" key="1">
    <source>
        <dbReference type="PROSITE" id="PS50404"/>
    </source>
</evidence>
<dbReference type="OrthoDB" id="9810080at2"/>